<dbReference type="STRING" id="1280948.HY36_12445"/>
<dbReference type="SUPFAM" id="SSF51395">
    <property type="entry name" value="FMN-linked oxidoreductases"/>
    <property type="match status" value="1"/>
</dbReference>
<keyword evidence="5" id="KW-0288">FMN</keyword>
<dbReference type="PANTHER" id="PTHR42917:SF2">
    <property type="entry name" value="2,4-DIENOYL-COA REDUCTASE [(2E)-ENOYL-COA-PRODUCING]"/>
    <property type="match status" value="1"/>
</dbReference>
<dbReference type="InterPro" id="IPR036188">
    <property type="entry name" value="FAD/NAD-bd_sf"/>
</dbReference>
<keyword evidence="8" id="KW-0408">Iron</keyword>
<accession>A0A059EAF9</accession>
<protein>
    <recommendedName>
        <fullName evidence="14">NADH:flavin oxidoreductase</fullName>
    </recommendedName>
</protein>
<dbReference type="InterPro" id="IPR051793">
    <property type="entry name" value="NADH:flavin_oxidoreductase"/>
</dbReference>
<name>A0A059EAF9_9PROT</name>
<dbReference type="eggNOG" id="COG0446">
    <property type="taxonomic scope" value="Bacteria"/>
</dbReference>
<evidence type="ECO:0000259" key="10">
    <source>
        <dbReference type="Pfam" id="PF00724"/>
    </source>
</evidence>
<evidence type="ECO:0000256" key="7">
    <source>
        <dbReference type="ARBA" id="ARBA00023002"/>
    </source>
</evidence>
<dbReference type="Gene3D" id="3.20.20.70">
    <property type="entry name" value="Aldolase class I"/>
    <property type="match status" value="1"/>
</dbReference>
<sequence length="664" mass="72047">MKLGRFQIPNRLMMAGMSAGTKTDSNGEITPEMIAYYVERARGEPGMIAIGASQVVPPEKRLYGPHAGIALYSDDIVPSLSKLVDAVHAYDVKFGIQLWNGGGTEGTSHEELFSPSGLSSNVRTARGDGTARYRGQPNRALEKAEISDIVKYFSSAARRCADAGFDFVEIHAGHGYLISNFLTPLFNKRTDEYGGSFENRTRFLLEIVAAVNAEVGDRIAVGLKYNGDDFLGEEGWTLAESCRLAPLAEKAGADYITVTAGLVGSPKLTIPPMYEPQGCYTDLAAAVKPHVNIPVGTIGRIKNPEMARDLVAAGKADFVCFGRGTIADPEIFLKTREGRLDDIRPCLADCRGCIDEHLLRNGGGDASCVVNPRMSRELTCIDIPDSAAANPKRILVIGGGLAGMEAARRTAYSGHHVMLFERRSQLGGQILLARQMPGRREIGDIVPWYERQLSKMGVEVHLNTEVTESMLKDLSPDVVILGTGSAPVVPQDMMDVVMNAEDIDIMMLDDLVEHQLDVGENVLVVGGDQNGMVVADYLAQGERRVVVAEALNHFGGKLAAHDRWYLLNRQNAKNVRRIKNVHHIQLTPDMRSVTLIGDGAPDTLSGIDTIVFASDRRSERSLVEVAESLGASTYIVGDAHDISSENAGTIFNNIAHAYDTARQI</sequence>
<keyword evidence="9" id="KW-0411">Iron-sulfur</keyword>
<comment type="caution">
    <text evidence="12">The sequence shown here is derived from an EMBL/GenBank/DDBJ whole genome shotgun (WGS) entry which is preliminary data.</text>
</comment>
<evidence type="ECO:0000256" key="3">
    <source>
        <dbReference type="ARBA" id="ARBA00011048"/>
    </source>
</evidence>
<proteinExistence type="inferred from homology"/>
<dbReference type="GO" id="GO:0016491">
    <property type="term" value="F:oxidoreductase activity"/>
    <property type="evidence" value="ECO:0007669"/>
    <property type="project" value="UniProtKB-KW"/>
</dbReference>
<dbReference type="GO" id="GO:0051536">
    <property type="term" value="F:iron-sulfur cluster binding"/>
    <property type="evidence" value="ECO:0007669"/>
    <property type="project" value="UniProtKB-KW"/>
</dbReference>
<evidence type="ECO:0000256" key="1">
    <source>
        <dbReference type="ARBA" id="ARBA00001917"/>
    </source>
</evidence>
<gene>
    <name evidence="12" type="ORF">HY36_12445</name>
</gene>
<evidence type="ECO:0000256" key="5">
    <source>
        <dbReference type="ARBA" id="ARBA00022643"/>
    </source>
</evidence>
<dbReference type="InterPro" id="IPR013785">
    <property type="entry name" value="Aldolase_TIM"/>
</dbReference>
<dbReference type="PANTHER" id="PTHR42917">
    <property type="entry name" value="2,4-DIENOYL-COA REDUCTASE"/>
    <property type="match status" value="1"/>
</dbReference>
<organism evidence="12 13">
    <name type="scientific">Hyphomonas atlantica</name>
    <dbReference type="NCBI Taxonomy" id="1280948"/>
    <lineage>
        <taxon>Bacteria</taxon>
        <taxon>Pseudomonadati</taxon>
        <taxon>Pseudomonadota</taxon>
        <taxon>Alphaproteobacteria</taxon>
        <taxon>Hyphomonadales</taxon>
        <taxon>Hyphomonadaceae</taxon>
        <taxon>Hyphomonas</taxon>
    </lineage>
</organism>
<dbReference type="PRINTS" id="PR00368">
    <property type="entry name" value="FADPNR"/>
</dbReference>
<evidence type="ECO:0000256" key="2">
    <source>
        <dbReference type="ARBA" id="ARBA00001966"/>
    </source>
</evidence>
<feature type="domain" description="FAD/NAD(P)-binding" evidence="11">
    <location>
        <begin position="393"/>
        <end position="578"/>
    </location>
</feature>
<dbReference type="SUPFAM" id="SSF51905">
    <property type="entry name" value="FAD/NAD(P)-binding domain"/>
    <property type="match status" value="1"/>
</dbReference>
<keyword evidence="7" id="KW-0560">Oxidoreductase</keyword>
<dbReference type="Pfam" id="PF00724">
    <property type="entry name" value="Oxidored_FMN"/>
    <property type="match status" value="1"/>
</dbReference>
<dbReference type="PATRIC" id="fig|1280948.3.peg.724"/>
<dbReference type="GO" id="GO:0046872">
    <property type="term" value="F:metal ion binding"/>
    <property type="evidence" value="ECO:0007669"/>
    <property type="project" value="UniProtKB-KW"/>
</dbReference>
<evidence type="ECO:0000256" key="9">
    <source>
        <dbReference type="ARBA" id="ARBA00023014"/>
    </source>
</evidence>
<comment type="similarity">
    <text evidence="3">In the N-terminal section; belongs to the NADH:flavin oxidoreductase/NADH oxidase family.</text>
</comment>
<comment type="cofactor">
    <cofactor evidence="1">
        <name>FMN</name>
        <dbReference type="ChEBI" id="CHEBI:58210"/>
    </cofactor>
</comment>
<reference evidence="12 13" key="1">
    <citation type="journal article" date="2014" name="Antonie Van Leeuwenhoek">
        <title>Hyphomonas beringensis sp. nov. and Hyphomonas chukchiensis sp. nov., isolated from surface seawater of the Bering Sea and Chukchi Sea.</title>
        <authorList>
            <person name="Li C."/>
            <person name="Lai Q."/>
            <person name="Li G."/>
            <person name="Dong C."/>
            <person name="Wang J."/>
            <person name="Liao Y."/>
            <person name="Shao Z."/>
        </authorList>
    </citation>
    <scope>NUCLEOTIDE SEQUENCE [LARGE SCALE GENOMIC DNA]</scope>
    <source>
        <strain evidence="12 13">22II1-22F38</strain>
    </source>
</reference>
<dbReference type="Proteomes" id="UP000024547">
    <property type="component" value="Unassembled WGS sequence"/>
</dbReference>
<evidence type="ECO:0008006" key="14">
    <source>
        <dbReference type="Google" id="ProtNLM"/>
    </source>
</evidence>
<keyword evidence="13" id="KW-1185">Reference proteome</keyword>
<dbReference type="EMBL" id="AWFH01000002">
    <property type="protein sequence ID" value="KCZ64648.1"/>
    <property type="molecule type" value="Genomic_DNA"/>
</dbReference>
<dbReference type="AlphaFoldDB" id="A0A059EAF9"/>
<dbReference type="CDD" id="cd02803">
    <property type="entry name" value="OYE_like_FMN_family"/>
    <property type="match status" value="1"/>
</dbReference>
<evidence type="ECO:0000256" key="4">
    <source>
        <dbReference type="ARBA" id="ARBA00022630"/>
    </source>
</evidence>
<evidence type="ECO:0000259" key="11">
    <source>
        <dbReference type="Pfam" id="PF07992"/>
    </source>
</evidence>
<dbReference type="InterPro" id="IPR001155">
    <property type="entry name" value="OxRdtase_FMN_N"/>
</dbReference>
<dbReference type="InterPro" id="IPR023753">
    <property type="entry name" value="FAD/NAD-binding_dom"/>
</dbReference>
<keyword evidence="6" id="KW-0479">Metal-binding</keyword>
<dbReference type="GO" id="GO:0010181">
    <property type="term" value="F:FMN binding"/>
    <property type="evidence" value="ECO:0007669"/>
    <property type="project" value="InterPro"/>
</dbReference>
<evidence type="ECO:0000256" key="6">
    <source>
        <dbReference type="ARBA" id="ARBA00022723"/>
    </source>
</evidence>
<dbReference type="eggNOG" id="COG1902">
    <property type="taxonomic scope" value="Bacteria"/>
</dbReference>
<evidence type="ECO:0000313" key="12">
    <source>
        <dbReference type="EMBL" id="KCZ64648.1"/>
    </source>
</evidence>
<dbReference type="Gene3D" id="3.40.50.720">
    <property type="entry name" value="NAD(P)-binding Rossmann-like Domain"/>
    <property type="match status" value="1"/>
</dbReference>
<keyword evidence="4" id="KW-0285">Flavoprotein</keyword>
<comment type="cofactor">
    <cofactor evidence="2">
        <name>[4Fe-4S] cluster</name>
        <dbReference type="ChEBI" id="CHEBI:49883"/>
    </cofactor>
</comment>
<evidence type="ECO:0000313" key="13">
    <source>
        <dbReference type="Proteomes" id="UP000024547"/>
    </source>
</evidence>
<evidence type="ECO:0000256" key="8">
    <source>
        <dbReference type="ARBA" id="ARBA00023004"/>
    </source>
</evidence>
<feature type="domain" description="NADH:flavin oxidoreductase/NADH oxidase N-terminal" evidence="10">
    <location>
        <begin position="2"/>
        <end position="340"/>
    </location>
</feature>
<dbReference type="Pfam" id="PF07992">
    <property type="entry name" value="Pyr_redox_2"/>
    <property type="match status" value="1"/>
</dbReference>
<dbReference type="Gene3D" id="3.50.50.60">
    <property type="entry name" value="FAD/NAD(P)-binding domain"/>
    <property type="match status" value="1"/>
</dbReference>